<evidence type="ECO:0000313" key="2">
    <source>
        <dbReference type="EMBL" id="EKE72246.1"/>
    </source>
</evidence>
<evidence type="ECO:0000259" key="1">
    <source>
        <dbReference type="Pfam" id="PF07238"/>
    </source>
</evidence>
<feature type="domain" description="PilZ" evidence="1">
    <location>
        <begin position="7"/>
        <end position="90"/>
    </location>
</feature>
<dbReference type="EMBL" id="AMRI01000015">
    <property type="protein sequence ID" value="EKE72246.1"/>
    <property type="molecule type" value="Genomic_DNA"/>
</dbReference>
<dbReference type="STRING" id="745411.B3C1_11759"/>
<comment type="caution">
    <text evidence="2">The sequence shown here is derived from an EMBL/GenBank/DDBJ whole genome shotgun (WGS) entry which is preliminary data.</text>
</comment>
<proteinExistence type="predicted"/>
<dbReference type="Gene3D" id="2.40.10.220">
    <property type="entry name" value="predicted glycosyltransferase like domains"/>
    <property type="match status" value="1"/>
</dbReference>
<dbReference type="Proteomes" id="UP000006755">
    <property type="component" value="Unassembled WGS sequence"/>
</dbReference>
<protein>
    <submittedName>
        <fullName evidence="2">Type IV pilus assembly PilZ</fullName>
    </submittedName>
</protein>
<sequence>MIEIDELRRLRRLEIDTPVTLVIEEDQLQGHCSDLSGKGMALILGRAVDPGTRVMVKLEGGMENLPPFVAEAMVVRCDPADKGFVVGVSFEI</sequence>
<name>K2IQ31_9GAMM</name>
<evidence type="ECO:0000313" key="3">
    <source>
        <dbReference type="Proteomes" id="UP000006755"/>
    </source>
</evidence>
<dbReference type="AlphaFoldDB" id="K2IQ31"/>
<dbReference type="InterPro" id="IPR009875">
    <property type="entry name" value="PilZ_domain"/>
</dbReference>
<gene>
    <name evidence="2" type="ORF">B3C1_11759</name>
</gene>
<keyword evidence="3" id="KW-1185">Reference proteome</keyword>
<dbReference type="SUPFAM" id="SSF141371">
    <property type="entry name" value="PilZ domain-like"/>
    <property type="match status" value="1"/>
</dbReference>
<reference evidence="2 3" key="1">
    <citation type="journal article" date="2012" name="J. Bacteriol.">
        <title>Genome Sequence of Gallaecimonas xiamenensis Type Strain 3-C-1.</title>
        <authorList>
            <person name="Lai Q."/>
            <person name="Wang L."/>
            <person name="Wang W."/>
            <person name="Shao Z."/>
        </authorList>
    </citation>
    <scope>NUCLEOTIDE SEQUENCE [LARGE SCALE GENOMIC DNA]</scope>
    <source>
        <strain evidence="2 3">3-C-1</strain>
    </source>
</reference>
<organism evidence="2 3">
    <name type="scientific">Gallaecimonas xiamenensis 3-C-1</name>
    <dbReference type="NCBI Taxonomy" id="745411"/>
    <lineage>
        <taxon>Bacteria</taxon>
        <taxon>Pseudomonadati</taxon>
        <taxon>Pseudomonadota</taxon>
        <taxon>Gammaproteobacteria</taxon>
        <taxon>Enterobacterales</taxon>
        <taxon>Gallaecimonadaceae</taxon>
        <taxon>Gallaecimonas</taxon>
    </lineage>
</organism>
<dbReference type="Pfam" id="PF07238">
    <property type="entry name" value="PilZ"/>
    <property type="match status" value="1"/>
</dbReference>
<dbReference type="GO" id="GO:0035438">
    <property type="term" value="F:cyclic-di-GMP binding"/>
    <property type="evidence" value="ECO:0007669"/>
    <property type="project" value="InterPro"/>
</dbReference>
<accession>K2IQ31</accession>
<dbReference type="RefSeq" id="WP_008485039.1">
    <property type="nucleotide sequence ID" value="NZ_AMRI01000015.1"/>
</dbReference>
<dbReference type="OrthoDB" id="5290589at2"/>